<dbReference type="Proteomes" id="UP001148455">
    <property type="component" value="Unassembled WGS sequence"/>
</dbReference>
<reference evidence="1" key="1">
    <citation type="submission" date="2022-12" db="EMBL/GenBank/DDBJ databases">
        <title>Genome of R. gnavus strain RSHDN_123.</title>
        <authorList>
            <person name="Abdugheni R."/>
        </authorList>
    </citation>
    <scope>NUCLEOTIDE SEQUENCE</scope>
    <source>
        <strain evidence="1">RSHDN_123</strain>
    </source>
</reference>
<dbReference type="AlphaFoldDB" id="A0A414PEV6"/>
<dbReference type="Pfam" id="PF07892">
    <property type="entry name" value="DUF1667"/>
    <property type="match status" value="1"/>
</dbReference>
<dbReference type="InterPro" id="IPR012460">
    <property type="entry name" value="DUF1667"/>
</dbReference>
<dbReference type="SUPFAM" id="SSF53706">
    <property type="entry name" value="Formate dehydrogenase/DMSO reductase, domains 1-3"/>
    <property type="match status" value="1"/>
</dbReference>
<dbReference type="InterPro" id="IPR036593">
    <property type="entry name" value="CPE0013-like_sf"/>
</dbReference>
<dbReference type="RefSeq" id="WP_118051780.1">
    <property type="nucleotide sequence ID" value="NZ_CACRUK010000015.1"/>
</dbReference>
<dbReference type="Gene3D" id="3.10.530.10">
    <property type="entry name" value="CPE0013-like"/>
    <property type="match status" value="1"/>
</dbReference>
<dbReference type="SUPFAM" id="SSF160148">
    <property type="entry name" value="CPE0013-like"/>
    <property type="match status" value="1"/>
</dbReference>
<gene>
    <name evidence="1" type="ORF">O8D18_08185</name>
</gene>
<sequence length="125" mass="13481">MEKRELTCICCPLGCQITATIQNGEVDEVSGNTCPRGAAYARTELLHPMRIVTTTVPVIGGTSCRVSVKTRQEIPKDQIMDCIRQLRKVQAQAPVEIGDILLKNVAGTGIDIVATANVGMENQTL</sequence>
<organism evidence="1 2">
    <name type="scientific">Mediterraneibacter gnavus</name>
    <name type="common">Ruminococcus gnavus</name>
    <dbReference type="NCBI Taxonomy" id="33038"/>
    <lineage>
        <taxon>Bacteria</taxon>
        <taxon>Bacillati</taxon>
        <taxon>Bacillota</taxon>
        <taxon>Clostridia</taxon>
        <taxon>Lachnospirales</taxon>
        <taxon>Lachnospiraceae</taxon>
        <taxon>Mediterraneibacter</taxon>
    </lineage>
</organism>
<name>A0A414PEV6_MEDGN</name>
<dbReference type="PANTHER" id="PTHR39450">
    <property type="entry name" value="MOLYBDOPTERIN OXIDOREDUCTASE, 4FE-4S CLUSTER-BINDING SUBUNIT"/>
    <property type="match status" value="1"/>
</dbReference>
<comment type="caution">
    <text evidence="1">The sequence shown here is derived from an EMBL/GenBank/DDBJ whole genome shotgun (WGS) entry which is preliminary data.</text>
</comment>
<evidence type="ECO:0000313" key="1">
    <source>
        <dbReference type="EMBL" id="MCZ7694020.1"/>
    </source>
</evidence>
<accession>A0A414PEV6</accession>
<dbReference type="PANTHER" id="PTHR39450:SF1">
    <property type="entry name" value="DUF1667 DOMAIN-CONTAINING PROTEIN"/>
    <property type="match status" value="1"/>
</dbReference>
<dbReference type="EMBL" id="JAPZED010000007">
    <property type="protein sequence ID" value="MCZ7694020.1"/>
    <property type="molecule type" value="Genomic_DNA"/>
</dbReference>
<protein>
    <submittedName>
        <fullName evidence="1">DUF1667 domain-containing protein</fullName>
    </submittedName>
</protein>
<proteinExistence type="predicted"/>
<evidence type="ECO:0000313" key="2">
    <source>
        <dbReference type="Proteomes" id="UP001148455"/>
    </source>
</evidence>